<keyword evidence="5 9" id="KW-1133">Transmembrane helix</keyword>
<sequence>MNFFGMGPMEILVIMVIALMIFGPGKLPEIAQGIGKGIREFRAATSDLTGEFQRTLNEVTSEVTSVGDEVRQSAADVHRTTTSVLTEATRLDQINTPPPPPGASARVAKAVAEAKAAAPQRMPTKADPLADLMPIDAPPAVASNGHDTGTGSGGTTS</sequence>
<dbReference type="EMBL" id="CP001823">
    <property type="protein sequence ID" value="ACZ38633.1"/>
    <property type="molecule type" value="Genomic_DNA"/>
</dbReference>
<dbReference type="GO" id="GO:0008320">
    <property type="term" value="F:protein transmembrane transporter activity"/>
    <property type="evidence" value="ECO:0007669"/>
    <property type="project" value="UniProtKB-UniRule"/>
</dbReference>
<dbReference type="RefSeq" id="WP_012871680.1">
    <property type="nucleotide sequence ID" value="NC_013523.1"/>
</dbReference>
<evidence type="ECO:0000256" key="9">
    <source>
        <dbReference type="HAMAP-Rule" id="MF_00236"/>
    </source>
</evidence>
<keyword evidence="4 9" id="KW-0653">Protein transport</keyword>
<feature type="region of interest" description="Disordered" evidence="10">
    <location>
        <begin position="70"/>
        <end position="157"/>
    </location>
</feature>
<dbReference type="eggNOG" id="COG1826">
    <property type="taxonomic scope" value="Bacteria"/>
</dbReference>
<evidence type="ECO:0000256" key="10">
    <source>
        <dbReference type="SAM" id="MobiDB-lite"/>
    </source>
</evidence>
<dbReference type="PANTHER" id="PTHR33162">
    <property type="entry name" value="SEC-INDEPENDENT PROTEIN TRANSLOCASE PROTEIN TATA, CHLOROPLASTIC"/>
    <property type="match status" value="1"/>
</dbReference>
<accession>D1C316</accession>
<dbReference type="HAMAP" id="MF_00236">
    <property type="entry name" value="TatA_E"/>
    <property type="match status" value="1"/>
</dbReference>
<dbReference type="KEGG" id="sti:Sthe_1198"/>
<evidence type="ECO:0000256" key="6">
    <source>
        <dbReference type="ARBA" id="ARBA00023010"/>
    </source>
</evidence>
<dbReference type="STRING" id="479434.Sthe_1198"/>
<evidence type="ECO:0000256" key="8">
    <source>
        <dbReference type="ARBA" id="ARBA00025340"/>
    </source>
</evidence>
<evidence type="ECO:0000256" key="2">
    <source>
        <dbReference type="ARBA" id="ARBA00022448"/>
    </source>
</evidence>
<comment type="subunit">
    <text evidence="9">Forms a complex with TatC.</text>
</comment>
<evidence type="ECO:0000256" key="5">
    <source>
        <dbReference type="ARBA" id="ARBA00022989"/>
    </source>
</evidence>
<comment type="subcellular location">
    <subcellularLocation>
        <location evidence="9">Cell membrane</location>
        <topology evidence="9">Single-pass membrane protein</topology>
    </subcellularLocation>
    <subcellularLocation>
        <location evidence="1">Membrane</location>
        <topology evidence="1">Single-pass membrane protein</topology>
    </subcellularLocation>
</comment>
<comment type="similarity">
    <text evidence="9">Belongs to the TatA/E family.</text>
</comment>
<dbReference type="GO" id="GO:0033281">
    <property type="term" value="C:TAT protein transport complex"/>
    <property type="evidence" value="ECO:0007669"/>
    <property type="project" value="UniProtKB-UniRule"/>
</dbReference>
<dbReference type="InterPro" id="IPR006312">
    <property type="entry name" value="TatA/E"/>
</dbReference>
<keyword evidence="2 9" id="KW-0813">Transport</keyword>
<dbReference type="InParanoid" id="D1C316"/>
<dbReference type="Gene3D" id="1.20.5.3310">
    <property type="match status" value="1"/>
</dbReference>
<evidence type="ECO:0000256" key="7">
    <source>
        <dbReference type="ARBA" id="ARBA00023136"/>
    </source>
</evidence>
<keyword evidence="7 9" id="KW-0472">Membrane</keyword>
<feature type="compositionally biased region" description="Low complexity" evidence="10">
    <location>
        <begin position="103"/>
        <end position="118"/>
    </location>
</feature>
<organism evidence="11 12">
    <name type="scientific">Sphaerobacter thermophilus (strain ATCC 49802 / DSM 20745 / KCCM 41009 / NCIMB 13125 / S 6022)</name>
    <dbReference type="NCBI Taxonomy" id="479434"/>
    <lineage>
        <taxon>Bacteria</taxon>
        <taxon>Pseudomonadati</taxon>
        <taxon>Thermomicrobiota</taxon>
        <taxon>Thermomicrobia</taxon>
        <taxon>Sphaerobacterales</taxon>
        <taxon>Sphaerobacterineae</taxon>
        <taxon>Sphaerobacteraceae</taxon>
        <taxon>Sphaerobacter</taxon>
    </lineage>
</organism>
<keyword evidence="9" id="KW-1003">Cell membrane</keyword>
<dbReference type="AlphaFoldDB" id="D1C316"/>
<dbReference type="InterPro" id="IPR003369">
    <property type="entry name" value="TatA/B/E"/>
</dbReference>
<comment type="function">
    <text evidence="9">Part of the twin-arginine translocation (Tat) system that transports large folded proteins containing a characteristic twin-arginine motif in their signal peptide across membranes. TatA could form the protein-conducting channel of the Tat system.</text>
</comment>
<dbReference type="PRINTS" id="PR01506">
    <property type="entry name" value="TATBPROTEIN"/>
</dbReference>
<feature type="compositionally biased region" description="Gly residues" evidence="10">
    <location>
        <begin position="148"/>
        <end position="157"/>
    </location>
</feature>
<dbReference type="HOGENOM" id="CLU_086034_1_5_0"/>
<keyword evidence="3 9" id="KW-0812">Transmembrane</keyword>
<dbReference type="NCBIfam" id="TIGR01411">
    <property type="entry name" value="tatAE"/>
    <property type="match status" value="1"/>
</dbReference>
<evidence type="ECO:0000256" key="1">
    <source>
        <dbReference type="ARBA" id="ARBA00004167"/>
    </source>
</evidence>
<keyword evidence="12" id="KW-1185">Reference proteome</keyword>
<comment type="function">
    <text evidence="8">Part of the twin-arginine translocation (Tat) system that transports large folded proteins containing a characteristic twin-arginine motif in their signal peptide across the thylakoid membrane. Involved in delta pH-dependent protein transport required for chloroplast development, especially thylakoid membrane formation. TATC and TATB mediate precursor recognition, whereas TATA facilitates translocation.</text>
</comment>
<protein>
    <recommendedName>
        <fullName evidence="9">Sec-independent protein translocase protein TatA</fullName>
    </recommendedName>
</protein>
<dbReference type="GO" id="GO:0006886">
    <property type="term" value="P:intracellular protein transport"/>
    <property type="evidence" value="ECO:0007669"/>
    <property type="project" value="UniProtKB-ARBA"/>
</dbReference>
<evidence type="ECO:0000313" key="12">
    <source>
        <dbReference type="Proteomes" id="UP000002027"/>
    </source>
</evidence>
<reference evidence="11 12" key="2">
    <citation type="journal article" date="2010" name="Stand. Genomic Sci.">
        <title>Complete genome sequence of Desulfohalobium retbaense type strain (HR(100)).</title>
        <authorList>
            <person name="Spring S."/>
            <person name="Nolan M."/>
            <person name="Lapidus A."/>
            <person name="Glavina Del Rio T."/>
            <person name="Copeland A."/>
            <person name="Tice H."/>
            <person name="Cheng J.F."/>
            <person name="Lucas S."/>
            <person name="Land M."/>
            <person name="Chen F."/>
            <person name="Bruce D."/>
            <person name="Goodwin L."/>
            <person name="Pitluck S."/>
            <person name="Ivanova N."/>
            <person name="Mavromatis K."/>
            <person name="Mikhailova N."/>
            <person name="Pati A."/>
            <person name="Chen A."/>
            <person name="Palaniappan K."/>
            <person name="Hauser L."/>
            <person name="Chang Y.J."/>
            <person name="Jeffries C.D."/>
            <person name="Munk C."/>
            <person name="Kiss H."/>
            <person name="Chain P."/>
            <person name="Han C."/>
            <person name="Brettin T."/>
            <person name="Detter J.C."/>
            <person name="Schuler E."/>
            <person name="Goker M."/>
            <person name="Rohde M."/>
            <person name="Bristow J."/>
            <person name="Eisen J.A."/>
            <person name="Markowitz V."/>
            <person name="Hugenholtz P."/>
            <person name="Kyrpides N.C."/>
            <person name="Klenk H.P."/>
        </authorList>
    </citation>
    <scope>NUCLEOTIDE SEQUENCE [LARGE SCALE GENOMIC DNA]</scope>
    <source>
        <strain evidence="12">ATCC 49802 / DSM 20745 / S 6022</strain>
    </source>
</reference>
<reference evidence="12" key="1">
    <citation type="submission" date="2009-11" db="EMBL/GenBank/DDBJ databases">
        <title>The complete chromosome 1 of Sphaerobacter thermophilus DSM 20745.</title>
        <authorList>
            <person name="Lucas S."/>
            <person name="Copeland A."/>
            <person name="Lapidus A."/>
            <person name="Glavina del Rio T."/>
            <person name="Dalin E."/>
            <person name="Tice H."/>
            <person name="Bruce D."/>
            <person name="Goodwin L."/>
            <person name="Pitluck S."/>
            <person name="Kyrpides N."/>
            <person name="Mavromatis K."/>
            <person name="Ivanova N."/>
            <person name="Mikhailova N."/>
            <person name="LaButti K.M."/>
            <person name="Clum A."/>
            <person name="Sun H.I."/>
            <person name="Brettin T."/>
            <person name="Detter J.C."/>
            <person name="Han C."/>
            <person name="Larimer F."/>
            <person name="Land M."/>
            <person name="Hauser L."/>
            <person name="Markowitz V."/>
            <person name="Cheng J.F."/>
            <person name="Hugenholtz P."/>
            <person name="Woyke T."/>
            <person name="Wu D."/>
            <person name="Steenblock K."/>
            <person name="Schneider S."/>
            <person name="Pukall R."/>
            <person name="Goeker M."/>
            <person name="Klenk H.P."/>
            <person name="Eisen J.A."/>
        </authorList>
    </citation>
    <scope>NUCLEOTIDE SEQUENCE [LARGE SCALE GENOMIC DNA]</scope>
    <source>
        <strain evidence="12">ATCC 49802 / DSM 20745 / S 6022</strain>
    </source>
</reference>
<proteinExistence type="inferred from homology"/>
<gene>
    <name evidence="9" type="primary">tatA</name>
    <name evidence="11" type="ordered locus">Sthe_1198</name>
</gene>
<name>D1C316_SPHTD</name>
<feature type="compositionally biased region" description="Basic and acidic residues" evidence="10">
    <location>
        <begin position="70"/>
        <end position="79"/>
    </location>
</feature>
<dbReference type="Pfam" id="PF02416">
    <property type="entry name" value="TatA_B_E"/>
    <property type="match status" value="1"/>
</dbReference>
<keyword evidence="6 9" id="KW-0811">Translocation</keyword>
<dbReference type="OrthoDB" id="9800908at2"/>
<dbReference type="PANTHER" id="PTHR33162:SF1">
    <property type="entry name" value="SEC-INDEPENDENT PROTEIN TRANSLOCASE PROTEIN TATA, CHLOROPLASTIC"/>
    <property type="match status" value="1"/>
</dbReference>
<evidence type="ECO:0000256" key="4">
    <source>
        <dbReference type="ARBA" id="ARBA00022927"/>
    </source>
</evidence>
<dbReference type="GO" id="GO:0043953">
    <property type="term" value="P:protein transport by the Tat complex"/>
    <property type="evidence" value="ECO:0007669"/>
    <property type="project" value="UniProtKB-UniRule"/>
</dbReference>
<evidence type="ECO:0000256" key="3">
    <source>
        <dbReference type="ARBA" id="ARBA00022692"/>
    </source>
</evidence>
<dbReference type="Proteomes" id="UP000002027">
    <property type="component" value="Chromosome 1"/>
</dbReference>
<evidence type="ECO:0000313" key="11">
    <source>
        <dbReference type="EMBL" id="ACZ38633.1"/>
    </source>
</evidence>